<evidence type="ECO:0000313" key="7">
    <source>
        <dbReference type="EMBL" id="QDW66640.1"/>
    </source>
</evidence>
<gene>
    <name evidence="5 7" type="primary">secB</name>
    <name evidence="7" type="ORF">FPZ22_06815</name>
</gene>
<feature type="region of interest" description="Disordered" evidence="6">
    <location>
        <begin position="161"/>
        <end position="180"/>
    </location>
</feature>
<comment type="similarity">
    <text evidence="1 5">Belongs to the SecB family.</text>
</comment>
<name>A0A518N3Y9_9GAMM</name>
<comment type="function">
    <text evidence="5">One of the proteins required for the normal export of preproteins out of the cell cytoplasm. It is a molecular chaperone that binds to a subset of precursor proteins, maintaining them in a translocation-competent state. It also specifically binds to its receptor SecA.</text>
</comment>
<dbReference type="EMBL" id="CP042218">
    <property type="protein sequence ID" value="QDW66640.1"/>
    <property type="molecule type" value="Genomic_DNA"/>
</dbReference>
<organism evidence="7 8">
    <name type="scientific">Luteimonas granuli</name>
    <dbReference type="NCBI Taxonomy" id="1176533"/>
    <lineage>
        <taxon>Bacteria</taxon>
        <taxon>Pseudomonadati</taxon>
        <taxon>Pseudomonadota</taxon>
        <taxon>Gammaproteobacteria</taxon>
        <taxon>Lysobacterales</taxon>
        <taxon>Lysobacteraceae</taxon>
        <taxon>Luteimonas</taxon>
    </lineage>
</organism>
<reference evidence="7 8" key="1">
    <citation type="submission" date="2019-07" db="EMBL/GenBank/DDBJ databases">
        <title>Full genome sequence of Luteimonas sp. Gr-4.</title>
        <authorList>
            <person name="Im W.-T."/>
        </authorList>
    </citation>
    <scope>NUCLEOTIDE SEQUENCE [LARGE SCALE GENOMIC DNA]</scope>
    <source>
        <strain evidence="7 8">Gr-4</strain>
    </source>
</reference>
<evidence type="ECO:0000313" key="8">
    <source>
        <dbReference type="Proteomes" id="UP000316584"/>
    </source>
</evidence>
<sequence>MSDQEAMNANGAAAGAQPTGAQFTVEKIYVKDVSFEAPKTPQAFAEQGQPQLQMNLNHRVTRVAESTFEVVLGINLTCKLDEERTVYLVEVQQAGLFNLSGFDDQSLDAMLGTHCPTILYPYARQTIGDLIQAGGFAPFLLQPINFDALYAEGLRQRAAQAGQQADGGTDLASSGTGGNA</sequence>
<dbReference type="InterPro" id="IPR035958">
    <property type="entry name" value="SecB-like_sf"/>
</dbReference>
<comment type="subunit">
    <text evidence="5">Homotetramer, a dimer of dimers. One homotetramer interacts with 1 SecA dimer.</text>
</comment>
<dbReference type="GO" id="GO:0051262">
    <property type="term" value="P:protein tetramerization"/>
    <property type="evidence" value="ECO:0007669"/>
    <property type="project" value="InterPro"/>
</dbReference>
<keyword evidence="5" id="KW-0963">Cytoplasm</keyword>
<evidence type="ECO:0000256" key="1">
    <source>
        <dbReference type="ARBA" id="ARBA00009990"/>
    </source>
</evidence>
<keyword evidence="2 5" id="KW-0813">Transport</keyword>
<dbReference type="HAMAP" id="MF_00821">
    <property type="entry name" value="SecB"/>
    <property type="match status" value="1"/>
</dbReference>
<dbReference type="AlphaFoldDB" id="A0A518N3Y9"/>
<feature type="compositionally biased region" description="Low complexity" evidence="6">
    <location>
        <begin position="161"/>
        <end position="172"/>
    </location>
</feature>
<protein>
    <recommendedName>
        <fullName evidence="5">Protein-export protein SecB</fullName>
    </recommendedName>
</protein>
<dbReference type="PRINTS" id="PR01594">
    <property type="entry name" value="SECBCHAPRONE"/>
</dbReference>
<keyword evidence="4 5" id="KW-0811">Translocation</keyword>
<dbReference type="GO" id="GO:0006457">
    <property type="term" value="P:protein folding"/>
    <property type="evidence" value="ECO:0007669"/>
    <property type="project" value="UniProtKB-UniRule"/>
</dbReference>
<keyword evidence="3 5" id="KW-0653">Protein transport</keyword>
<dbReference type="RefSeq" id="WP_144891571.1">
    <property type="nucleotide sequence ID" value="NZ_CP042218.1"/>
</dbReference>
<dbReference type="KEGG" id="lug:FPZ22_06815"/>
<evidence type="ECO:0000256" key="5">
    <source>
        <dbReference type="HAMAP-Rule" id="MF_00821"/>
    </source>
</evidence>
<dbReference type="Gene3D" id="3.10.420.10">
    <property type="entry name" value="SecB-like"/>
    <property type="match status" value="1"/>
</dbReference>
<dbReference type="SUPFAM" id="SSF54611">
    <property type="entry name" value="SecB-like"/>
    <property type="match status" value="1"/>
</dbReference>
<dbReference type="InterPro" id="IPR003708">
    <property type="entry name" value="SecB"/>
</dbReference>
<dbReference type="GO" id="GO:0005737">
    <property type="term" value="C:cytoplasm"/>
    <property type="evidence" value="ECO:0007669"/>
    <property type="project" value="UniProtKB-SubCell"/>
</dbReference>
<evidence type="ECO:0000256" key="4">
    <source>
        <dbReference type="ARBA" id="ARBA00023010"/>
    </source>
</evidence>
<keyword evidence="8" id="KW-1185">Reference proteome</keyword>
<evidence type="ECO:0000256" key="3">
    <source>
        <dbReference type="ARBA" id="ARBA00022927"/>
    </source>
</evidence>
<dbReference type="Proteomes" id="UP000316584">
    <property type="component" value="Chromosome"/>
</dbReference>
<dbReference type="OrthoDB" id="9795145at2"/>
<dbReference type="NCBIfam" id="TIGR00809">
    <property type="entry name" value="secB"/>
    <property type="match status" value="1"/>
</dbReference>
<keyword evidence="5" id="KW-0143">Chaperone</keyword>
<evidence type="ECO:0000256" key="6">
    <source>
        <dbReference type="SAM" id="MobiDB-lite"/>
    </source>
</evidence>
<accession>A0A518N3Y9</accession>
<comment type="subcellular location">
    <subcellularLocation>
        <location evidence="5">Cytoplasm</location>
    </subcellularLocation>
</comment>
<dbReference type="GO" id="GO:0051082">
    <property type="term" value="F:unfolded protein binding"/>
    <property type="evidence" value="ECO:0007669"/>
    <property type="project" value="InterPro"/>
</dbReference>
<evidence type="ECO:0000256" key="2">
    <source>
        <dbReference type="ARBA" id="ARBA00022448"/>
    </source>
</evidence>
<dbReference type="PANTHER" id="PTHR36918">
    <property type="match status" value="1"/>
</dbReference>
<proteinExistence type="inferred from homology"/>
<dbReference type="GO" id="GO:0015031">
    <property type="term" value="P:protein transport"/>
    <property type="evidence" value="ECO:0007669"/>
    <property type="project" value="UniProtKB-UniRule"/>
</dbReference>
<dbReference type="PANTHER" id="PTHR36918:SF1">
    <property type="entry name" value="PROTEIN-EXPORT PROTEIN SECB"/>
    <property type="match status" value="1"/>
</dbReference>
<dbReference type="Pfam" id="PF02556">
    <property type="entry name" value="SecB"/>
    <property type="match status" value="1"/>
</dbReference>